<evidence type="ECO:0000313" key="3">
    <source>
        <dbReference type="WBParaSite" id="MCOS_0000783401-mRNA-1"/>
    </source>
</evidence>
<sequence length="66" mass="8013">MEHRTAGKTSVEMKFPRAWDRILRRSTTDQYHYPHPPFWVTPYQFPQKQKTMNKVWLERLGAKVPI</sequence>
<evidence type="ECO:0000313" key="1">
    <source>
        <dbReference type="EMBL" id="VDD81832.1"/>
    </source>
</evidence>
<protein>
    <submittedName>
        <fullName evidence="3">Prophage protein</fullName>
    </submittedName>
</protein>
<gene>
    <name evidence="1" type="ORF">MCOS_LOCUS7835</name>
</gene>
<organism evidence="3">
    <name type="scientific">Mesocestoides corti</name>
    <name type="common">Flatworm</name>
    <dbReference type="NCBI Taxonomy" id="53468"/>
    <lineage>
        <taxon>Eukaryota</taxon>
        <taxon>Metazoa</taxon>
        <taxon>Spiralia</taxon>
        <taxon>Lophotrochozoa</taxon>
        <taxon>Platyhelminthes</taxon>
        <taxon>Cestoda</taxon>
        <taxon>Eucestoda</taxon>
        <taxon>Cyclophyllidea</taxon>
        <taxon>Mesocestoididae</taxon>
        <taxon>Mesocestoides</taxon>
    </lineage>
</organism>
<reference evidence="1 2" key="2">
    <citation type="submission" date="2018-10" db="EMBL/GenBank/DDBJ databases">
        <authorList>
            <consortium name="Pathogen Informatics"/>
        </authorList>
    </citation>
    <scope>NUCLEOTIDE SEQUENCE [LARGE SCALE GENOMIC DNA]</scope>
</reference>
<dbReference type="EMBL" id="UXSR01005415">
    <property type="protein sequence ID" value="VDD81832.1"/>
    <property type="molecule type" value="Genomic_DNA"/>
</dbReference>
<dbReference type="AlphaFoldDB" id="A0A0R3UJW8"/>
<keyword evidence="2" id="KW-1185">Reference proteome</keyword>
<accession>A0A0R3UJW8</accession>
<dbReference type="WBParaSite" id="MCOS_0000783401-mRNA-1">
    <property type="protein sequence ID" value="MCOS_0000783401-mRNA-1"/>
    <property type="gene ID" value="MCOS_0000783401"/>
</dbReference>
<reference evidence="3" key="1">
    <citation type="submission" date="2017-02" db="UniProtKB">
        <authorList>
            <consortium name="WormBaseParasite"/>
        </authorList>
    </citation>
    <scope>IDENTIFICATION</scope>
</reference>
<evidence type="ECO:0000313" key="2">
    <source>
        <dbReference type="Proteomes" id="UP000267029"/>
    </source>
</evidence>
<name>A0A0R3UJW8_MESCO</name>
<proteinExistence type="predicted"/>
<dbReference type="Proteomes" id="UP000267029">
    <property type="component" value="Unassembled WGS sequence"/>
</dbReference>